<organism evidence="1 2">
    <name type="scientific">Trifolium pratense</name>
    <name type="common">Red clover</name>
    <dbReference type="NCBI Taxonomy" id="57577"/>
    <lineage>
        <taxon>Eukaryota</taxon>
        <taxon>Viridiplantae</taxon>
        <taxon>Streptophyta</taxon>
        <taxon>Embryophyta</taxon>
        <taxon>Tracheophyta</taxon>
        <taxon>Spermatophyta</taxon>
        <taxon>Magnoliopsida</taxon>
        <taxon>eudicotyledons</taxon>
        <taxon>Gunneridae</taxon>
        <taxon>Pentapetalae</taxon>
        <taxon>rosids</taxon>
        <taxon>fabids</taxon>
        <taxon>Fabales</taxon>
        <taxon>Fabaceae</taxon>
        <taxon>Papilionoideae</taxon>
        <taxon>50 kb inversion clade</taxon>
        <taxon>NPAAA clade</taxon>
        <taxon>Hologalegina</taxon>
        <taxon>IRL clade</taxon>
        <taxon>Trifolieae</taxon>
        <taxon>Trifolium</taxon>
    </lineage>
</organism>
<evidence type="ECO:0000313" key="1">
    <source>
        <dbReference type="EMBL" id="CAJ2674279.1"/>
    </source>
</evidence>
<dbReference type="Proteomes" id="UP001177021">
    <property type="component" value="Unassembled WGS sequence"/>
</dbReference>
<comment type="caution">
    <text evidence="1">The sequence shown here is derived from an EMBL/GenBank/DDBJ whole genome shotgun (WGS) entry which is preliminary data.</text>
</comment>
<accession>A0ACB0M129</accession>
<name>A0ACB0M129_TRIPR</name>
<reference evidence="1" key="1">
    <citation type="submission" date="2023-10" db="EMBL/GenBank/DDBJ databases">
        <authorList>
            <person name="Rodriguez Cubillos JULIANA M."/>
            <person name="De Vega J."/>
        </authorList>
    </citation>
    <scope>NUCLEOTIDE SEQUENCE</scope>
</reference>
<protein>
    <submittedName>
        <fullName evidence="1">Uncharacterized protein</fullName>
    </submittedName>
</protein>
<proteinExistence type="predicted"/>
<evidence type="ECO:0000313" key="2">
    <source>
        <dbReference type="Proteomes" id="UP001177021"/>
    </source>
</evidence>
<sequence length="157" mass="16369">MAVSSLSLSVVILLLCNSSIAAKNPLSPPPPDPFKSQTPEISFPLTPVNNTYKPQHSNNYCSSPSLVIGLAVGLASLAIAASFQKSLSPWSIIGISLAALAVFSIGLCLFFRWFTTPPVASEQVVMGVPVPPVPLHQWASSVNNNNSNNNIGGGGAQ</sequence>
<keyword evidence="2" id="KW-1185">Reference proteome</keyword>
<dbReference type="EMBL" id="CASHSV030000716">
    <property type="protein sequence ID" value="CAJ2674279.1"/>
    <property type="molecule type" value="Genomic_DNA"/>
</dbReference>
<gene>
    <name evidence="1" type="ORF">MILVUS5_LOCUS37564</name>
</gene>